<keyword evidence="3" id="KW-1185">Reference proteome</keyword>
<reference evidence="2" key="2">
    <citation type="submission" date="2023-05" db="EMBL/GenBank/DDBJ databases">
        <authorList>
            <person name="Fouks B."/>
        </authorList>
    </citation>
    <scope>NUCLEOTIDE SEQUENCE</scope>
    <source>
        <strain evidence="2">Stay&amp;Tobe</strain>
        <tissue evidence="2">Testes</tissue>
    </source>
</reference>
<accession>A0AAD7ZCF5</accession>
<evidence type="ECO:0000256" key="1">
    <source>
        <dbReference type="SAM" id="SignalP"/>
    </source>
</evidence>
<reference evidence="2" key="1">
    <citation type="journal article" date="2023" name="IScience">
        <title>Live-bearing cockroach genome reveals convergent evolutionary mechanisms linked to viviparity in insects and beyond.</title>
        <authorList>
            <person name="Fouks B."/>
            <person name="Harrison M.C."/>
            <person name="Mikhailova A.A."/>
            <person name="Marchal E."/>
            <person name="English S."/>
            <person name="Carruthers M."/>
            <person name="Jennings E.C."/>
            <person name="Chiamaka E.L."/>
            <person name="Frigard R.A."/>
            <person name="Pippel M."/>
            <person name="Attardo G.M."/>
            <person name="Benoit J.B."/>
            <person name="Bornberg-Bauer E."/>
            <person name="Tobe S.S."/>
        </authorList>
    </citation>
    <scope>NUCLEOTIDE SEQUENCE</scope>
    <source>
        <strain evidence="2">Stay&amp;Tobe</strain>
    </source>
</reference>
<feature type="signal peptide" evidence="1">
    <location>
        <begin position="1"/>
        <end position="23"/>
    </location>
</feature>
<evidence type="ECO:0000313" key="3">
    <source>
        <dbReference type="Proteomes" id="UP001233999"/>
    </source>
</evidence>
<organism evidence="2 3">
    <name type="scientific">Diploptera punctata</name>
    <name type="common">Pacific beetle cockroach</name>
    <dbReference type="NCBI Taxonomy" id="6984"/>
    <lineage>
        <taxon>Eukaryota</taxon>
        <taxon>Metazoa</taxon>
        <taxon>Ecdysozoa</taxon>
        <taxon>Arthropoda</taxon>
        <taxon>Hexapoda</taxon>
        <taxon>Insecta</taxon>
        <taxon>Pterygota</taxon>
        <taxon>Neoptera</taxon>
        <taxon>Polyneoptera</taxon>
        <taxon>Dictyoptera</taxon>
        <taxon>Blattodea</taxon>
        <taxon>Blaberoidea</taxon>
        <taxon>Blaberidae</taxon>
        <taxon>Diplopterinae</taxon>
        <taxon>Diploptera</taxon>
    </lineage>
</organism>
<dbReference type="EMBL" id="JASPKZ010009358">
    <property type="protein sequence ID" value="KAJ9577433.1"/>
    <property type="molecule type" value="Genomic_DNA"/>
</dbReference>
<evidence type="ECO:0000313" key="2">
    <source>
        <dbReference type="EMBL" id="KAJ9577433.1"/>
    </source>
</evidence>
<dbReference type="Proteomes" id="UP001233999">
    <property type="component" value="Unassembled WGS sequence"/>
</dbReference>
<name>A0AAD7ZCF5_DIPPU</name>
<dbReference type="AlphaFoldDB" id="A0AAD7ZCF5"/>
<comment type="caution">
    <text evidence="2">The sequence shown here is derived from an EMBL/GenBank/DDBJ whole genome shotgun (WGS) entry which is preliminary data.</text>
</comment>
<protein>
    <submittedName>
        <fullName evidence="2">Uncharacterized protein</fullName>
    </submittedName>
</protein>
<proteinExistence type="predicted"/>
<keyword evidence="1" id="KW-0732">Signal</keyword>
<gene>
    <name evidence="2" type="ORF">L9F63_006004</name>
</gene>
<feature type="chain" id="PRO_5042280639" evidence="1">
    <location>
        <begin position="24"/>
        <end position="124"/>
    </location>
</feature>
<sequence length="124" mass="13598">MMADMKFSAFICVLVISFIIISGDPNVPDLCQTVKCASDTKCDLRFCLEDSQCSLCGQCIPDSETSTVLNNPCYYTKCSRGFECEVSVCNTTVSTVSECGLCWRCAPVPTLSVFEEITIENNTN</sequence>